<keyword evidence="2" id="KW-1133">Transmembrane helix</keyword>
<evidence type="ECO:0000256" key="1">
    <source>
        <dbReference type="SAM" id="MobiDB-lite"/>
    </source>
</evidence>
<feature type="transmembrane region" description="Helical" evidence="2">
    <location>
        <begin position="265"/>
        <end position="292"/>
    </location>
</feature>
<dbReference type="GO" id="GO:0004932">
    <property type="term" value="F:mating-type factor pheromone receptor activity"/>
    <property type="evidence" value="ECO:0007669"/>
    <property type="project" value="InterPro"/>
</dbReference>
<feature type="transmembrane region" description="Helical" evidence="2">
    <location>
        <begin position="94"/>
        <end position="121"/>
    </location>
</feature>
<dbReference type="AlphaFoldDB" id="A0A0D2H556"/>
<accession>A0A0D2H556</accession>
<dbReference type="HOGENOM" id="CLU_052687_0_0_1"/>
<keyword evidence="2" id="KW-0472">Membrane</keyword>
<dbReference type="PANTHER" id="PTHR28009:SF1">
    <property type="entry name" value="PHEROMONE ALPHA FACTOR RECEPTOR"/>
    <property type="match status" value="1"/>
</dbReference>
<dbReference type="Pfam" id="PF02116">
    <property type="entry name" value="STE2"/>
    <property type="match status" value="1"/>
</dbReference>
<dbReference type="GO" id="GO:0000750">
    <property type="term" value="P:pheromone-dependent signal transduction involved in conjugation with cellular fusion"/>
    <property type="evidence" value="ECO:0007669"/>
    <property type="project" value="TreeGrafter"/>
</dbReference>
<feature type="transmembrane region" description="Helical" evidence="2">
    <location>
        <begin position="184"/>
        <end position="208"/>
    </location>
</feature>
<feature type="transmembrane region" description="Helical" evidence="2">
    <location>
        <begin position="141"/>
        <end position="164"/>
    </location>
</feature>
<protein>
    <submittedName>
        <fullName evidence="3">Uncharacterized protein</fullName>
    </submittedName>
</protein>
<feature type="compositionally biased region" description="Basic and acidic residues" evidence="1">
    <location>
        <begin position="392"/>
        <end position="404"/>
    </location>
</feature>
<dbReference type="OrthoDB" id="4117766at2759"/>
<reference evidence="3 4" key="1">
    <citation type="submission" date="2015-01" db="EMBL/GenBank/DDBJ databases">
        <title>The Genome Sequence of Rhinocladiella mackenzie CBS 650.93.</title>
        <authorList>
            <consortium name="The Broad Institute Genomics Platform"/>
            <person name="Cuomo C."/>
            <person name="de Hoog S."/>
            <person name="Gorbushina A."/>
            <person name="Stielow B."/>
            <person name="Teixiera M."/>
            <person name="Abouelleil A."/>
            <person name="Chapman S.B."/>
            <person name="Priest M."/>
            <person name="Young S.K."/>
            <person name="Wortman J."/>
            <person name="Nusbaum C."/>
            <person name="Birren B."/>
        </authorList>
    </citation>
    <scope>NUCLEOTIDE SEQUENCE [LARGE SCALE GENOMIC DNA]</scope>
    <source>
        <strain evidence="3 4">CBS 650.93</strain>
    </source>
</reference>
<organism evidence="3 4">
    <name type="scientific">Rhinocladiella mackenziei CBS 650.93</name>
    <dbReference type="NCBI Taxonomy" id="1442369"/>
    <lineage>
        <taxon>Eukaryota</taxon>
        <taxon>Fungi</taxon>
        <taxon>Dikarya</taxon>
        <taxon>Ascomycota</taxon>
        <taxon>Pezizomycotina</taxon>
        <taxon>Eurotiomycetes</taxon>
        <taxon>Chaetothyriomycetidae</taxon>
        <taxon>Chaetothyriales</taxon>
        <taxon>Herpotrichiellaceae</taxon>
        <taxon>Rhinocladiella</taxon>
    </lineage>
</organism>
<feature type="region of interest" description="Disordered" evidence="1">
    <location>
        <begin position="383"/>
        <end position="424"/>
    </location>
</feature>
<proteinExistence type="predicted"/>
<keyword evidence="2" id="KW-0812">Transmembrane</keyword>
<dbReference type="GO" id="GO:0038038">
    <property type="term" value="C:G protein-coupled receptor homodimeric complex"/>
    <property type="evidence" value="ECO:0007669"/>
    <property type="project" value="TreeGrafter"/>
</dbReference>
<dbReference type="GeneID" id="25294461"/>
<keyword evidence="4" id="KW-1185">Reference proteome</keyword>
<sequence length="451" mass="49761">MALMNTIPAVTLTAPARFPTAGVGGSYYDVNFGVPTYGATAWNQISWRLLDNWDRISINYASSEGIAAGLIWATLIYLLALTPNHKRTTSFHSILLVGLVFILIHLMIDIISSLTPGLHTISAYTFLTGDVLSSTWPTNYYGTYATSVVAAWLAFVFAAICLWLQAKGLMTGIRSRFPAAYKVILSYLVLASLAALALGMTFNIQQILNIGKPMTPPHTTQSVQFRNAYLIGYATSIGSYSLVSICSIIDIVWRRPSSVIKGRNAYASALNLVGLLCAQSFVIPFIFCILQIMPSRVGWIQPEIMLLPSVYLNLPLGSLFMTVNSNSSDNRNARFPPKPSPRPVVVCRDQSSTLTDPMRTLFDDQRRKSIWDQFDRELNMIDSLDGSASGTKESDSMLKSKEDNVENTGKKNNTRPAAAAKPTKIRRDAFRVARNQTRKDTVVPVSPDHMV</sequence>
<evidence type="ECO:0000313" key="3">
    <source>
        <dbReference type="EMBL" id="KIX05518.1"/>
    </source>
</evidence>
<dbReference type="PANTHER" id="PTHR28009">
    <property type="entry name" value="PHEROMONE ALPHA FACTOR RECEPTOR"/>
    <property type="match status" value="1"/>
</dbReference>
<dbReference type="VEuPathDB" id="FungiDB:Z518_06390"/>
<name>A0A0D2H556_9EURO</name>
<feature type="compositionally biased region" description="Polar residues" evidence="1">
    <location>
        <begin position="406"/>
        <end position="415"/>
    </location>
</feature>
<dbReference type="Proteomes" id="UP000053617">
    <property type="component" value="Unassembled WGS sequence"/>
</dbReference>
<feature type="transmembrane region" description="Helical" evidence="2">
    <location>
        <begin position="65"/>
        <end position="82"/>
    </location>
</feature>
<feature type="transmembrane region" description="Helical" evidence="2">
    <location>
        <begin position="228"/>
        <end position="253"/>
    </location>
</feature>
<evidence type="ECO:0000313" key="4">
    <source>
        <dbReference type="Proteomes" id="UP000053617"/>
    </source>
</evidence>
<gene>
    <name evidence="3" type="ORF">Z518_06390</name>
</gene>
<evidence type="ECO:0000256" key="2">
    <source>
        <dbReference type="SAM" id="Phobius"/>
    </source>
</evidence>
<dbReference type="InterPro" id="IPR000366">
    <property type="entry name" value="GPCR_STE2"/>
</dbReference>
<dbReference type="EMBL" id="KN847478">
    <property type="protein sequence ID" value="KIX05518.1"/>
    <property type="molecule type" value="Genomic_DNA"/>
</dbReference>
<feature type="transmembrane region" description="Helical" evidence="2">
    <location>
        <begin position="304"/>
        <end position="324"/>
    </location>
</feature>
<dbReference type="RefSeq" id="XP_013272654.1">
    <property type="nucleotide sequence ID" value="XM_013417200.1"/>
</dbReference>